<feature type="domain" description="Nitroreductase" evidence="3">
    <location>
        <begin position="7"/>
        <end position="60"/>
    </location>
</feature>
<dbReference type="GeneID" id="82201721"/>
<reference evidence="4 5" key="1">
    <citation type="submission" date="2016-11" db="EMBL/GenBank/DDBJ databases">
        <title>Description of two novel members of the family Erysipelotrichaceae: Ileibacterium lipovorans gen. nov., sp. nov. and Dubosiella newyorkensis, gen. nov., sp. nov.</title>
        <authorList>
            <person name="Cox L.M."/>
            <person name="Sohn J."/>
            <person name="Tyrrell K.L."/>
            <person name="Citron D.M."/>
            <person name="Lawson P.A."/>
            <person name="Patel N.B."/>
            <person name="Iizumi T."/>
            <person name="Perez-Perez G.I."/>
            <person name="Goldstein E.J."/>
            <person name="Blaser M.J."/>
        </authorList>
    </citation>
    <scope>NUCLEOTIDE SEQUENCE [LARGE SCALE GENOMIC DNA]</scope>
    <source>
        <strain evidence="4 5">NYU-BL-A3</strain>
    </source>
</reference>
<dbReference type="PANTHER" id="PTHR43673:SF10">
    <property type="entry name" value="NADH DEHYDROGENASE_NAD(P)H NITROREDUCTASE XCC3605-RELATED"/>
    <property type="match status" value="1"/>
</dbReference>
<evidence type="ECO:0000313" key="5">
    <source>
        <dbReference type="Proteomes" id="UP000186341"/>
    </source>
</evidence>
<sequence>MDKNLFTRRSIRKYTDQPVPKAMIEDILKAAMAAPTAVNDKQWLFYVVENSELKKQLADSSPYSKFAAEAPVIIVLGYNETEGNAPEFCQINMALVSENLMVEAENLGLGTVMLGVAPHEDRMECIEKILNMKNGERAFAMFPIGYPDQRPADKHKADMSRVFWM</sequence>
<feature type="domain" description="Nitroreductase" evidence="3">
    <location>
        <begin position="63"/>
        <end position="146"/>
    </location>
</feature>
<evidence type="ECO:0000256" key="1">
    <source>
        <dbReference type="ARBA" id="ARBA00007118"/>
    </source>
</evidence>
<dbReference type="SUPFAM" id="SSF55469">
    <property type="entry name" value="FMN-dependent nitroreductase-like"/>
    <property type="match status" value="1"/>
</dbReference>
<dbReference type="Gene3D" id="3.40.109.10">
    <property type="entry name" value="NADH Oxidase"/>
    <property type="match status" value="1"/>
</dbReference>
<comment type="similarity">
    <text evidence="1">Belongs to the nitroreductase family.</text>
</comment>
<dbReference type="InterPro" id="IPR029479">
    <property type="entry name" value="Nitroreductase"/>
</dbReference>
<evidence type="ECO:0000259" key="3">
    <source>
        <dbReference type="Pfam" id="PF00881"/>
    </source>
</evidence>
<name>A0A1U7NJ83_9FIRM</name>
<organism evidence="4 5">
    <name type="scientific">Ileibacterium valens</name>
    <dbReference type="NCBI Taxonomy" id="1862668"/>
    <lineage>
        <taxon>Bacteria</taxon>
        <taxon>Bacillati</taxon>
        <taxon>Bacillota</taxon>
        <taxon>Erysipelotrichia</taxon>
        <taxon>Erysipelotrichales</taxon>
        <taxon>Erysipelotrichaceae</taxon>
        <taxon>Ileibacterium</taxon>
    </lineage>
</organism>
<keyword evidence="2" id="KW-0560">Oxidoreductase</keyword>
<dbReference type="InterPro" id="IPR000415">
    <property type="entry name" value="Nitroreductase-like"/>
</dbReference>
<dbReference type="PANTHER" id="PTHR43673">
    <property type="entry name" value="NAD(P)H NITROREDUCTASE YDGI-RELATED"/>
    <property type="match status" value="1"/>
</dbReference>
<dbReference type="AlphaFoldDB" id="A0A1U7NJ83"/>
<dbReference type="OrthoDB" id="9783470at2"/>
<gene>
    <name evidence="4" type="ORF">BO222_00465</name>
</gene>
<dbReference type="Pfam" id="PF00881">
    <property type="entry name" value="Nitroreductase"/>
    <property type="match status" value="2"/>
</dbReference>
<protein>
    <recommendedName>
        <fullName evidence="3">Nitroreductase domain-containing protein</fullName>
    </recommendedName>
</protein>
<accession>A0A1U7NJ83</accession>
<dbReference type="Proteomes" id="UP000186341">
    <property type="component" value="Unassembled WGS sequence"/>
</dbReference>
<dbReference type="GO" id="GO:0016491">
    <property type="term" value="F:oxidoreductase activity"/>
    <property type="evidence" value="ECO:0007669"/>
    <property type="project" value="UniProtKB-KW"/>
</dbReference>
<dbReference type="RefSeq" id="WP_075817410.1">
    <property type="nucleotide sequence ID" value="NZ_CAPNHH010000076.1"/>
</dbReference>
<dbReference type="EMBL" id="MPJW01000022">
    <property type="protein sequence ID" value="OLU43135.1"/>
    <property type="molecule type" value="Genomic_DNA"/>
</dbReference>
<evidence type="ECO:0000313" key="4">
    <source>
        <dbReference type="EMBL" id="OLU43135.1"/>
    </source>
</evidence>
<comment type="caution">
    <text evidence="4">The sequence shown here is derived from an EMBL/GenBank/DDBJ whole genome shotgun (WGS) entry which is preliminary data.</text>
</comment>
<evidence type="ECO:0000256" key="2">
    <source>
        <dbReference type="ARBA" id="ARBA00023002"/>
    </source>
</evidence>
<proteinExistence type="inferred from homology"/>
<keyword evidence="5" id="KW-1185">Reference proteome</keyword>